<feature type="transmembrane region" description="Helical" evidence="1">
    <location>
        <begin position="122"/>
        <end position="140"/>
    </location>
</feature>
<feature type="transmembrane region" description="Helical" evidence="1">
    <location>
        <begin position="93"/>
        <end position="110"/>
    </location>
</feature>
<keyword evidence="1" id="KW-1133">Transmembrane helix</keyword>
<feature type="transmembrane region" description="Helical" evidence="1">
    <location>
        <begin position="146"/>
        <end position="167"/>
    </location>
</feature>
<evidence type="ECO:0000313" key="2">
    <source>
        <dbReference type="EMBL" id="NKE07799.1"/>
    </source>
</evidence>
<feature type="transmembrane region" description="Helical" evidence="1">
    <location>
        <begin position="59"/>
        <end position="81"/>
    </location>
</feature>
<accession>A0A846TLZ3</accession>
<dbReference type="NCBIfam" id="NF041644">
    <property type="entry name" value="CBO0543_fam"/>
    <property type="match status" value="1"/>
</dbReference>
<organism evidence="2 3">
    <name type="scientific">Mesobacillus selenatarsenatis</name>
    <dbReference type="NCBI Taxonomy" id="388741"/>
    <lineage>
        <taxon>Bacteria</taxon>
        <taxon>Bacillati</taxon>
        <taxon>Bacillota</taxon>
        <taxon>Bacilli</taxon>
        <taxon>Bacillales</taxon>
        <taxon>Bacillaceae</taxon>
        <taxon>Mesobacillus</taxon>
    </lineage>
</organism>
<dbReference type="Proteomes" id="UP000587942">
    <property type="component" value="Unassembled WGS sequence"/>
</dbReference>
<keyword evidence="1" id="KW-0472">Membrane</keyword>
<evidence type="ECO:0000256" key="1">
    <source>
        <dbReference type="SAM" id="Phobius"/>
    </source>
</evidence>
<dbReference type="EMBL" id="JAAVUM010000020">
    <property type="protein sequence ID" value="NKE07799.1"/>
    <property type="molecule type" value="Genomic_DNA"/>
</dbReference>
<comment type="caution">
    <text evidence="2">The sequence shown here is derived from an EMBL/GenBank/DDBJ whole genome shotgun (WGS) entry which is preliminary data.</text>
</comment>
<protein>
    <submittedName>
        <fullName evidence="2">Uncharacterized protein</fullName>
    </submittedName>
</protein>
<dbReference type="AlphaFoldDB" id="A0A846TLZ3"/>
<gene>
    <name evidence="2" type="ORF">GWK17_20320</name>
</gene>
<evidence type="ECO:0000313" key="3">
    <source>
        <dbReference type="Proteomes" id="UP000587942"/>
    </source>
</evidence>
<name>A0A846TLZ3_9BACI</name>
<reference evidence="2 3" key="1">
    <citation type="submission" date="2020-03" db="EMBL/GenBank/DDBJ databases">
        <authorList>
            <person name="Sun Q."/>
        </authorList>
    </citation>
    <scope>NUCLEOTIDE SEQUENCE [LARGE SCALE GENOMIC DNA]</scope>
    <source>
        <strain evidence="2 3">KACC 21451</strain>
    </source>
</reference>
<sequence>MYLLLVIVVYIIFAKKFVKWHKWKEYYPTVQFYIICNLLYNFIFYQHTLWKYKAVTLDWLNHTLIEIAFTFFIVPVVLMIYLEYFPKERLRGLLYVLIWVAYFSGIEYLFEAKGLFVYENGWNAWWSVLFNIITFTVVRIHYKNALAAFLVSAPIIAVLLLFFHPALHDLK</sequence>
<proteinExistence type="predicted"/>
<keyword evidence="1" id="KW-0812">Transmembrane</keyword>
<feature type="transmembrane region" description="Helical" evidence="1">
    <location>
        <begin position="30"/>
        <end position="47"/>
    </location>
</feature>
<dbReference type="RefSeq" id="WP_167834165.1">
    <property type="nucleotide sequence ID" value="NZ_JAAVUM010000020.1"/>
</dbReference>
<dbReference type="InterPro" id="IPR048147">
    <property type="entry name" value="CBO0543-like"/>
</dbReference>